<organism evidence="1 2">
    <name type="scientific">Pseudomonas helleri</name>
    <dbReference type="NCBI Taxonomy" id="1608996"/>
    <lineage>
        <taxon>Bacteria</taxon>
        <taxon>Pseudomonadati</taxon>
        <taxon>Pseudomonadota</taxon>
        <taxon>Gammaproteobacteria</taxon>
        <taxon>Pseudomonadales</taxon>
        <taxon>Pseudomonadaceae</taxon>
        <taxon>Pseudomonas</taxon>
    </lineage>
</organism>
<proteinExistence type="predicted"/>
<dbReference type="GeneID" id="97254725"/>
<sequence length="296" mass="33557">MELPYEKIAITIPILLIAIELGVRATKITDFPLYEANNEIGYIPKPSQSGSFLHSHSWEFNSLSMGSGPFKPSEDIDTLLIGDSVVLGGNPYRQEERLGPRLQAEIQNAVWPISAGSWSLRNELIYLKQHPEVVKNIDNFIFILNSEDFDQASSWRCDITHPRSSPTLATAYVFKKYIYNWNKCSEPRKELKVEPGDWKKELKNFLNDKVIEGRPVTFFLYPNKNEQAGNSPVASALEKYATDLLSSQNSSVKVYSVARDPRWSESFYRDSIHPTPEGTRILASILSTPNDVTELK</sequence>
<dbReference type="EMBL" id="WIVX01000022">
    <property type="protein sequence ID" value="MQU31154.1"/>
    <property type="molecule type" value="Genomic_DNA"/>
</dbReference>
<dbReference type="SUPFAM" id="SSF52266">
    <property type="entry name" value="SGNH hydrolase"/>
    <property type="match status" value="1"/>
</dbReference>
<reference evidence="1 2" key="1">
    <citation type="submission" date="2019-10" db="EMBL/GenBank/DDBJ databases">
        <title>Evaluation of single-gene subtyping targets for Pseudomonas.</title>
        <authorList>
            <person name="Reichler S.J."/>
            <person name="Orsi R.H."/>
            <person name="Wiedmann M."/>
            <person name="Martin N.H."/>
            <person name="Murphy S.I."/>
        </authorList>
    </citation>
    <scope>NUCLEOTIDE SEQUENCE [LARGE SCALE GENOMIC DNA]</scope>
    <source>
        <strain evidence="1 2">FSL R10-2107</strain>
    </source>
</reference>
<dbReference type="Proteomes" id="UP000470186">
    <property type="component" value="Unassembled WGS sequence"/>
</dbReference>
<gene>
    <name evidence="1" type="ORF">GHO30_07000</name>
</gene>
<comment type="caution">
    <text evidence="1">The sequence shown here is derived from an EMBL/GenBank/DDBJ whole genome shotgun (WGS) entry which is preliminary data.</text>
</comment>
<keyword evidence="2" id="KW-1185">Reference proteome</keyword>
<evidence type="ECO:0008006" key="3">
    <source>
        <dbReference type="Google" id="ProtNLM"/>
    </source>
</evidence>
<accession>A0A7X1Y5X4</accession>
<evidence type="ECO:0000313" key="1">
    <source>
        <dbReference type="EMBL" id="MQU31154.1"/>
    </source>
</evidence>
<evidence type="ECO:0000313" key="2">
    <source>
        <dbReference type="Proteomes" id="UP000470186"/>
    </source>
</evidence>
<dbReference type="RefSeq" id="WP_153350314.1">
    <property type="nucleotide sequence ID" value="NZ_CP174501.1"/>
</dbReference>
<name>A0A7X1Y5X4_9PSED</name>
<protein>
    <recommendedName>
        <fullName evidence="3">SGNH/GDSL hydrolase family protein</fullName>
    </recommendedName>
</protein>
<dbReference type="AlphaFoldDB" id="A0A7X1Y5X4"/>